<organism evidence="1 2">
    <name type="scientific">Kibdelosporangium lantanae</name>
    <dbReference type="NCBI Taxonomy" id="1497396"/>
    <lineage>
        <taxon>Bacteria</taxon>
        <taxon>Bacillati</taxon>
        <taxon>Actinomycetota</taxon>
        <taxon>Actinomycetes</taxon>
        <taxon>Pseudonocardiales</taxon>
        <taxon>Pseudonocardiaceae</taxon>
        <taxon>Kibdelosporangium</taxon>
    </lineage>
</organism>
<dbReference type="EMBL" id="JBHTIS010000008">
    <property type="protein sequence ID" value="MFD1044158.1"/>
    <property type="molecule type" value="Genomic_DNA"/>
</dbReference>
<keyword evidence="2" id="KW-1185">Reference proteome</keyword>
<protein>
    <submittedName>
        <fullName evidence="1">Uncharacterized protein</fullName>
    </submittedName>
</protein>
<gene>
    <name evidence="1" type="ORF">ACFQ1S_00385</name>
</gene>
<sequence length="130" mass="14016">MTTTTLLGSIREHLDTFDLPEPWSVRVVSQPIPGRGDVSVQLAADALPSVASQLLAWVDTLTEVSSEVWRVYDGGSVHLGIRGRLADGTTVYVFDGVAYADQFGVEPGEHRVVSLACVREWASFDAEVAA</sequence>
<comment type="caution">
    <text evidence="1">The sequence shown here is derived from an EMBL/GenBank/DDBJ whole genome shotgun (WGS) entry which is preliminary data.</text>
</comment>
<evidence type="ECO:0000313" key="1">
    <source>
        <dbReference type="EMBL" id="MFD1044158.1"/>
    </source>
</evidence>
<accession>A0ABW3M1Z8</accession>
<name>A0ABW3M1Z8_9PSEU</name>
<evidence type="ECO:0000313" key="2">
    <source>
        <dbReference type="Proteomes" id="UP001597045"/>
    </source>
</evidence>
<proteinExistence type="predicted"/>
<reference evidence="2" key="1">
    <citation type="journal article" date="2019" name="Int. J. Syst. Evol. Microbiol.">
        <title>The Global Catalogue of Microorganisms (GCM) 10K type strain sequencing project: providing services to taxonomists for standard genome sequencing and annotation.</title>
        <authorList>
            <consortium name="The Broad Institute Genomics Platform"/>
            <consortium name="The Broad Institute Genome Sequencing Center for Infectious Disease"/>
            <person name="Wu L."/>
            <person name="Ma J."/>
        </authorList>
    </citation>
    <scope>NUCLEOTIDE SEQUENCE [LARGE SCALE GENOMIC DNA]</scope>
    <source>
        <strain evidence="2">JCM 31486</strain>
    </source>
</reference>
<dbReference type="Proteomes" id="UP001597045">
    <property type="component" value="Unassembled WGS sequence"/>
</dbReference>